<evidence type="ECO:0000313" key="2">
    <source>
        <dbReference type="EMBL" id="PIM95815.1"/>
    </source>
</evidence>
<evidence type="ECO:0000313" key="3">
    <source>
        <dbReference type="Proteomes" id="UP000228979"/>
    </source>
</evidence>
<dbReference type="Gene3D" id="3.40.50.1820">
    <property type="entry name" value="alpha/beta hydrolase"/>
    <property type="match status" value="1"/>
</dbReference>
<accession>A0ABX4MJ93</accession>
<dbReference type="Proteomes" id="UP000228979">
    <property type="component" value="Unassembled WGS sequence"/>
</dbReference>
<dbReference type="EMBL" id="NXGP01000034">
    <property type="protein sequence ID" value="PIM95815.1"/>
    <property type="molecule type" value="Genomic_DNA"/>
</dbReference>
<dbReference type="SUPFAM" id="SSF53474">
    <property type="entry name" value="alpha/beta-Hydrolases"/>
    <property type="match status" value="1"/>
</dbReference>
<gene>
    <name evidence="2" type="primary">xxxJ</name>
    <name evidence="2" type="ORF">trycra_54</name>
</gene>
<feature type="transmembrane region" description="Helical" evidence="1">
    <location>
        <begin position="92"/>
        <end position="113"/>
    </location>
</feature>
<keyword evidence="1" id="KW-0472">Membrane</keyword>
<sequence>MPLELQIFNIAYQLSYWSVYESPQMIYVIGSDLNVVRDFDLTDNLVSVLKCNDLNVVSQKVNATRINNFTIYKDNLIVAELTMNWILKKHGYNSNIIIIGISFGACIAAELIMRRPEISEYILISPPIGYYNLATLAKLDVIGTMIFSDHDIFAPLSKVYKLHNNAKMNLMCKLKLMLMRNTNYSYKNRFDLLSTVVTKKCIKCIKRFIYENDVGL</sequence>
<reference evidence="2" key="1">
    <citation type="submission" date="2017-09" db="EMBL/GenBank/DDBJ databases">
        <authorList>
            <person name="Campbell M.A."/>
            <person name="Lukasik P."/>
            <person name="Simon C."/>
            <person name="McCutcheon J.P."/>
        </authorList>
    </citation>
    <scope>NUCLEOTIDE SEQUENCE [LARGE SCALE GENOMIC DNA]</scope>
    <source>
        <strain evidence="2">TRYCRA</strain>
    </source>
</reference>
<name>A0ABX4MJ93_9HYPH</name>
<protein>
    <submittedName>
        <fullName evidence="2">Alpha/beta hydrolase</fullName>
    </submittedName>
</protein>
<proteinExistence type="predicted"/>
<keyword evidence="1" id="KW-0812">Transmembrane</keyword>
<organism evidence="2 3">
    <name type="scientific">Candidatus Hodgkinia cicadicola</name>
    <dbReference type="NCBI Taxonomy" id="573658"/>
    <lineage>
        <taxon>Bacteria</taxon>
        <taxon>Pseudomonadati</taxon>
        <taxon>Pseudomonadota</taxon>
        <taxon>Alphaproteobacteria</taxon>
        <taxon>Hyphomicrobiales</taxon>
        <taxon>Candidatus Hodgkinia</taxon>
    </lineage>
</organism>
<comment type="caution">
    <text evidence="2">The sequence shown here is derived from an EMBL/GenBank/DDBJ whole genome shotgun (WGS) entry which is preliminary data.</text>
</comment>
<keyword evidence="1" id="KW-1133">Transmembrane helix</keyword>
<keyword evidence="2" id="KW-0378">Hydrolase</keyword>
<dbReference type="GO" id="GO:0016787">
    <property type="term" value="F:hydrolase activity"/>
    <property type="evidence" value="ECO:0007669"/>
    <property type="project" value="UniProtKB-KW"/>
</dbReference>
<evidence type="ECO:0000256" key="1">
    <source>
        <dbReference type="SAM" id="Phobius"/>
    </source>
</evidence>
<dbReference type="InterPro" id="IPR029058">
    <property type="entry name" value="AB_hydrolase_fold"/>
</dbReference>
<keyword evidence="3" id="KW-1185">Reference proteome</keyword>